<evidence type="ECO:0000313" key="2">
    <source>
        <dbReference type="Proteomes" id="UP000253845"/>
    </source>
</evidence>
<dbReference type="EMBL" id="KZ851918">
    <property type="protein sequence ID" value="RDH19629.1"/>
    <property type="molecule type" value="Genomic_DNA"/>
</dbReference>
<evidence type="ECO:0000313" key="1">
    <source>
        <dbReference type="EMBL" id="RDH19629.1"/>
    </source>
</evidence>
<organism evidence="1 2">
    <name type="scientific">Aspergillus niger ATCC 13496</name>
    <dbReference type="NCBI Taxonomy" id="1353008"/>
    <lineage>
        <taxon>Eukaryota</taxon>
        <taxon>Fungi</taxon>
        <taxon>Dikarya</taxon>
        <taxon>Ascomycota</taxon>
        <taxon>Pezizomycotina</taxon>
        <taxon>Eurotiomycetes</taxon>
        <taxon>Eurotiomycetidae</taxon>
        <taxon>Eurotiales</taxon>
        <taxon>Aspergillaceae</taxon>
        <taxon>Aspergillus</taxon>
        <taxon>Aspergillus subgen. Circumdati</taxon>
    </lineage>
</organism>
<name>A0A370C198_ASPNG</name>
<accession>A0A370C198</accession>
<proteinExistence type="predicted"/>
<dbReference type="AlphaFoldDB" id="A0A370C198"/>
<reference evidence="1 2" key="1">
    <citation type="submission" date="2018-07" db="EMBL/GenBank/DDBJ databases">
        <title>Section-level genome sequencing of Aspergillus section Nigri to investigate inter- and intra-species variation.</title>
        <authorList>
            <consortium name="DOE Joint Genome Institute"/>
            <person name="Vesth T.C."/>
            <person name="Nybo J.L."/>
            <person name="Theobald S."/>
            <person name="Frisvad J.C."/>
            <person name="Larsen T.O."/>
            <person name="Nielsen K.F."/>
            <person name="Hoof J.B."/>
            <person name="Brandl J."/>
            <person name="Salamov A."/>
            <person name="Riley R."/>
            <person name="Gladden J.M."/>
            <person name="Phatale P."/>
            <person name="Nielsen M.T."/>
            <person name="Lyhne E.K."/>
            <person name="Kogle M.E."/>
            <person name="Strasser K."/>
            <person name="McDonnell E."/>
            <person name="Barry K."/>
            <person name="Clum A."/>
            <person name="Chen C."/>
            <person name="Nolan M."/>
            <person name="Sandor L."/>
            <person name="Kuo A."/>
            <person name="Lipzen A."/>
            <person name="Hainaut M."/>
            <person name="Drula E."/>
            <person name="Tsang A."/>
            <person name="Magnuson J.K."/>
            <person name="Henrissat B."/>
            <person name="Wiebenga A."/>
            <person name="Simmons B.A."/>
            <person name="Makela M.R."/>
            <person name="De vries R.P."/>
            <person name="Grigoriev I.V."/>
            <person name="Mortensen U.H."/>
            <person name="Baker S.E."/>
            <person name="Andersen M.R."/>
        </authorList>
    </citation>
    <scope>NUCLEOTIDE SEQUENCE [LARGE SCALE GENOMIC DNA]</scope>
    <source>
        <strain evidence="1 2">ATCC 13496</strain>
    </source>
</reference>
<protein>
    <recommendedName>
        <fullName evidence="3">Transcription factor Rba50</fullName>
    </recommendedName>
</protein>
<evidence type="ECO:0008006" key="3">
    <source>
        <dbReference type="Google" id="ProtNLM"/>
    </source>
</evidence>
<dbReference type="Proteomes" id="UP000253845">
    <property type="component" value="Unassembled WGS sequence"/>
</dbReference>
<dbReference type="VEuPathDB" id="FungiDB:M747DRAFT_306352"/>
<sequence length="215" mass="24007">MASKRPEILLLCVAPRDFVGDRFEPLLERLRECADLKRATTIDEVLRGLEANPKVVIVADEGVTIPVNRLVVEELEEYMRRGGLAVFGLCFPGFVTKNRFRSVFRVRIGLPWVIGDNQRTTFEFHPECTLPAGTVADSFPTPYRMEAILIKNARPKEKIYIPIKGAMTEWPRPEPVDQTQAAVVGAKVGDGYVAYCGDINPGEKLDQVILSLCGF</sequence>
<gene>
    <name evidence="1" type="ORF">M747DRAFT_306352</name>
</gene>